<dbReference type="RefSeq" id="WP_058452922.1">
    <property type="nucleotide sequence ID" value="NZ_CAAAIB010000005.1"/>
</dbReference>
<dbReference type="Proteomes" id="UP000054908">
    <property type="component" value="Unassembled WGS sequence"/>
</dbReference>
<comment type="caution">
    <text evidence="2">The sequence shown here is derived from an EMBL/GenBank/DDBJ whole genome shotgun (WGS) entry which is preliminary data.</text>
</comment>
<feature type="compositionally biased region" description="Basic and acidic residues" evidence="1">
    <location>
        <begin position="296"/>
        <end position="306"/>
    </location>
</feature>
<accession>A0A0W0VZ02</accession>
<dbReference type="EMBL" id="LNYL01000045">
    <property type="protein sequence ID" value="KTD25202.1"/>
    <property type="molecule type" value="Genomic_DNA"/>
</dbReference>
<organism evidence="2 3">
    <name type="scientific">Legionella maceachernii</name>
    <dbReference type="NCBI Taxonomy" id="466"/>
    <lineage>
        <taxon>Bacteria</taxon>
        <taxon>Pseudomonadati</taxon>
        <taxon>Pseudomonadota</taxon>
        <taxon>Gammaproteobacteria</taxon>
        <taxon>Legionellales</taxon>
        <taxon>Legionellaceae</taxon>
        <taxon>Legionella</taxon>
    </lineage>
</organism>
<evidence type="ECO:0000313" key="3">
    <source>
        <dbReference type="Proteomes" id="UP000054908"/>
    </source>
</evidence>
<protein>
    <submittedName>
        <fullName evidence="2">Uncharacterized protein</fullName>
    </submittedName>
</protein>
<gene>
    <name evidence="2" type="ORF">Lmac_2180</name>
</gene>
<dbReference type="AlphaFoldDB" id="A0A0W0VZ02"/>
<name>A0A0W0VZ02_9GAMM</name>
<sequence length="312" mass="34938">MWSRLGIFIKPVLTGTIGAGAAYLTQQAVEYKEFHKKMEDFSPTQELPERPVVVADKKEWFVVGRQSPGYVRDPQKNPKHHLFDKIKQSPLLIQGLGTHMDNEKHYELLPGSDFETVPFTQDPKAPKVVIKPEQMIGKELHKIEDDEQFEVSFARKQAFAKETNKKSPFFHSSFALRKVTEERPASSGSVVISGLEAKKWIEDINETICKPQHCTMYTSNCYSAGIYGTGSLVQIIDARVGGDEKKKSDDIKSIADVATKVALDNFGRGVSNNPVVNVQMTSTLPKILAKHGLLQTEKEKTEEHQTKPPSNS</sequence>
<feature type="region of interest" description="Disordered" evidence="1">
    <location>
        <begin position="293"/>
        <end position="312"/>
    </location>
</feature>
<evidence type="ECO:0000256" key="1">
    <source>
        <dbReference type="SAM" id="MobiDB-lite"/>
    </source>
</evidence>
<dbReference type="PATRIC" id="fig|466.6.peg.2316"/>
<reference evidence="2 3" key="1">
    <citation type="submission" date="2015-11" db="EMBL/GenBank/DDBJ databases">
        <title>Genomic analysis of 38 Legionella species identifies large and diverse effector repertoires.</title>
        <authorList>
            <person name="Burstein D."/>
            <person name="Amaro F."/>
            <person name="Zusman T."/>
            <person name="Lifshitz Z."/>
            <person name="Cohen O."/>
            <person name="Gilbert J.A."/>
            <person name="Pupko T."/>
            <person name="Shuman H.A."/>
            <person name="Segal G."/>
        </authorList>
    </citation>
    <scope>NUCLEOTIDE SEQUENCE [LARGE SCALE GENOMIC DNA]</scope>
    <source>
        <strain evidence="2 3">PX-1-G2-E2</strain>
    </source>
</reference>
<evidence type="ECO:0000313" key="2">
    <source>
        <dbReference type="EMBL" id="KTD25202.1"/>
    </source>
</evidence>
<proteinExistence type="predicted"/>
<keyword evidence="3" id="KW-1185">Reference proteome</keyword>
<dbReference type="OrthoDB" id="5637716at2"/>